<sequence>MLLLSKQDAEYVGQIFIDYYANFDRIDDYLRKVKLEKMSDRPASLFGMGPEDDMFQDFTMRPEDMEFACREVSLYDDYIDIVASQMIQKSIPGKTLKWVVYETNTNKIVGFIRFGSPTINSKPRNEFLGKPLNTLDKDVMKRFNDSAIMGFNIIPTQPFGFNYLGGKLLAGICNSHFARDTLNKKYDTEFCMFETTSLYGTSKSTSMYDGMKPFLRFIGLTDSDFVPSINDDKYAYLKDWFENKNNGVSLVHDDASSRKLKTQHKMISIIRNSLTKHHSEMYNPFKQCFINAKNLTEQKRQYLGTYGFKNVKDYLNLETDTLEKNINYDRFEYDSIITWWKKHAGKRYENLKRDGRLRTELEVWSKNSNIDIIR</sequence>
<organism evidence="1">
    <name type="scientific">marine metagenome</name>
    <dbReference type="NCBI Taxonomy" id="408172"/>
    <lineage>
        <taxon>unclassified sequences</taxon>
        <taxon>metagenomes</taxon>
        <taxon>ecological metagenomes</taxon>
    </lineage>
</organism>
<proteinExistence type="predicted"/>
<dbReference type="EMBL" id="UINC01007828">
    <property type="protein sequence ID" value="SVA35269.1"/>
    <property type="molecule type" value="Genomic_DNA"/>
</dbReference>
<dbReference type="InterPro" id="IPR025639">
    <property type="entry name" value="DruA"/>
</dbReference>
<name>A0A381V4F6_9ZZZZ</name>
<evidence type="ECO:0000313" key="1">
    <source>
        <dbReference type="EMBL" id="SVA35269.1"/>
    </source>
</evidence>
<gene>
    <name evidence="1" type="ORF">METZ01_LOCUS88123</name>
</gene>
<dbReference type="AlphaFoldDB" id="A0A381V4F6"/>
<protein>
    <submittedName>
        <fullName evidence="1">Uncharacterized protein</fullName>
    </submittedName>
</protein>
<dbReference type="Pfam" id="PF14236">
    <property type="entry name" value="DruA"/>
    <property type="match status" value="1"/>
</dbReference>
<accession>A0A381V4F6</accession>
<reference evidence="1" key="1">
    <citation type="submission" date="2018-05" db="EMBL/GenBank/DDBJ databases">
        <authorList>
            <person name="Lanie J.A."/>
            <person name="Ng W.-L."/>
            <person name="Kazmierczak K.M."/>
            <person name="Andrzejewski T.M."/>
            <person name="Davidsen T.M."/>
            <person name="Wayne K.J."/>
            <person name="Tettelin H."/>
            <person name="Glass J.I."/>
            <person name="Rusch D."/>
            <person name="Podicherti R."/>
            <person name="Tsui H.-C.T."/>
            <person name="Winkler M.E."/>
        </authorList>
    </citation>
    <scope>NUCLEOTIDE SEQUENCE</scope>
</reference>